<dbReference type="Gene3D" id="3.50.50.60">
    <property type="entry name" value="FAD/NAD(P)-binding domain"/>
    <property type="match status" value="1"/>
</dbReference>
<dbReference type="OrthoDB" id="101972at2"/>
<reference evidence="2 3" key="1">
    <citation type="submission" date="2018-10" db="EMBL/GenBank/DDBJ databases">
        <title>Isolation from soil.</title>
        <authorList>
            <person name="Hu J."/>
        </authorList>
    </citation>
    <scope>NUCLEOTIDE SEQUENCE [LARGE SCALE GENOMIC DNA]</scope>
    <source>
        <strain evidence="2 3">NEAU-Ht49</strain>
    </source>
</reference>
<dbReference type="PANTHER" id="PTHR40254:SF1">
    <property type="entry name" value="BLR0577 PROTEIN"/>
    <property type="match status" value="1"/>
</dbReference>
<keyword evidence="3" id="KW-1185">Reference proteome</keyword>
<dbReference type="PRINTS" id="PR00368">
    <property type="entry name" value="FADPNR"/>
</dbReference>
<comment type="caution">
    <text evidence="2">The sequence shown here is derived from an EMBL/GenBank/DDBJ whole genome shotgun (WGS) entry which is preliminary data.</text>
</comment>
<evidence type="ECO:0000259" key="1">
    <source>
        <dbReference type="Pfam" id="PF13454"/>
    </source>
</evidence>
<accession>A0A3M2M052</accession>
<feature type="domain" description="FAD-dependent urate hydroxylase HpyO/Asp monooxygenase CreE-like FAD/NAD(P)-binding" evidence="1">
    <location>
        <begin position="11"/>
        <end position="181"/>
    </location>
</feature>
<dbReference type="SUPFAM" id="SSF51905">
    <property type="entry name" value="FAD/NAD(P)-binding domain"/>
    <property type="match status" value="2"/>
</dbReference>
<sequence>MGFAGPRKMVVIVGAGLGGTATAIRLLQFAREPLQVVVVERRPDYRSAGIAYHRSGNHWHHVFNIQAGRMSMFREDVDDFLVWANHEADRTGWPEEWRDATFVESGPAPRRIYADYLAVRLAEAVREASIGVTLREVDGEVVDLVASGDHVDVVLAERSSRISGAEEARTLRADHVVLATGLEERDLPFAADVGDHPAFVRHPYSEAGIERILGVRKDAEVAIVGTLLSAYDSASLLLRGGHTGKIHMISRSGLTLRTYPTGHRHRVLRLPEPELLADDYEGRDRLVRRLMDEWQRLCAMVAREYPGVDPAVVTEHVAKSWETALPAALARVPSSDLRALLDEHGSLLATLRVGAVPYITAFVAPALAEGGQVVLATGRVEEIADTGDGTLRLSLAGRDRTQVIEADLVISNFGRETDYERVGSPLWTSLLRKRIAMPHRRTGRGVEVDELGVLLDADGARSGPISVVGCPREGDEIVRHGRLGAFAFNLAAIKNHSVGVAATVLHRLEARFEPGFEPGFAPRADGPADIDPETWDPKARDEFENAVRLDVHRMATRRRRDRDVLAVRLEERLESLHRILAADGDDAISDRALRYTVNKVAMTRLSNLSVTPRDLRALLGLDEPPESR</sequence>
<dbReference type="PANTHER" id="PTHR40254">
    <property type="entry name" value="BLR0577 PROTEIN"/>
    <property type="match status" value="1"/>
</dbReference>
<dbReference type="Proteomes" id="UP000282674">
    <property type="component" value="Unassembled WGS sequence"/>
</dbReference>
<organism evidence="2 3">
    <name type="scientific">Actinomadura harenae</name>
    <dbReference type="NCBI Taxonomy" id="2483351"/>
    <lineage>
        <taxon>Bacteria</taxon>
        <taxon>Bacillati</taxon>
        <taxon>Actinomycetota</taxon>
        <taxon>Actinomycetes</taxon>
        <taxon>Streptosporangiales</taxon>
        <taxon>Thermomonosporaceae</taxon>
        <taxon>Actinomadura</taxon>
    </lineage>
</organism>
<dbReference type="RefSeq" id="WP_122195584.1">
    <property type="nucleotide sequence ID" value="NZ_JBHSKC010000017.1"/>
</dbReference>
<evidence type="ECO:0000313" key="3">
    <source>
        <dbReference type="Proteomes" id="UP000282674"/>
    </source>
</evidence>
<name>A0A3M2M052_9ACTN</name>
<dbReference type="InterPro" id="IPR038732">
    <property type="entry name" value="HpyO/CreE_NAD-binding"/>
</dbReference>
<dbReference type="AlphaFoldDB" id="A0A3M2M052"/>
<evidence type="ECO:0000313" key="2">
    <source>
        <dbReference type="EMBL" id="RMI42947.1"/>
    </source>
</evidence>
<dbReference type="EMBL" id="RFFG01000029">
    <property type="protein sequence ID" value="RMI42947.1"/>
    <property type="molecule type" value="Genomic_DNA"/>
</dbReference>
<proteinExistence type="predicted"/>
<dbReference type="InterPro" id="IPR052189">
    <property type="entry name" value="L-asp_N-monooxygenase_NS-form"/>
</dbReference>
<dbReference type="Pfam" id="PF13454">
    <property type="entry name" value="NAD_binding_9"/>
    <property type="match status" value="1"/>
</dbReference>
<protein>
    <submittedName>
        <fullName evidence="2">Pyridine nucleotide-disulfide oxidoreductase</fullName>
    </submittedName>
</protein>
<gene>
    <name evidence="2" type="ORF">EBO15_18170</name>
</gene>
<dbReference type="InterPro" id="IPR036188">
    <property type="entry name" value="FAD/NAD-bd_sf"/>
</dbReference>